<evidence type="ECO:0000313" key="1">
    <source>
        <dbReference type="EMBL" id="KAG5521682.1"/>
    </source>
</evidence>
<evidence type="ECO:0000313" key="2">
    <source>
        <dbReference type="Proteomes" id="UP000823749"/>
    </source>
</evidence>
<protein>
    <submittedName>
        <fullName evidence="1">Uncharacterized protein</fullName>
    </submittedName>
</protein>
<proteinExistence type="predicted"/>
<sequence>MKPTLSAQARCHYTMTEVDGRVVFNLEDEAHVKLQKEQRPHKVSFYVEKVYALKPRKAASENLQQRGPSLMLVLRLAFYSKLVKAGTQSGN</sequence>
<comment type="caution">
    <text evidence="1">The sequence shown here is derived from an EMBL/GenBank/DDBJ whole genome shotgun (WGS) entry which is preliminary data.</text>
</comment>
<reference evidence="1" key="1">
    <citation type="submission" date="2020-08" db="EMBL/GenBank/DDBJ databases">
        <title>Plant Genome Project.</title>
        <authorList>
            <person name="Zhang R.-G."/>
        </authorList>
    </citation>
    <scope>NUCLEOTIDE SEQUENCE</scope>
    <source>
        <strain evidence="1">WSP0</strain>
        <tissue evidence="1">Leaf</tissue>
    </source>
</reference>
<accession>A0AAV6HZ00</accession>
<dbReference type="AlphaFoldDB" id="A0AAV6HZ00"/>
<dbReference type="Proteomes" id="UP000823749">
    <property type="component" value="Chromosome 12"/>
</dbReference>
<gene>
    <name evidence="1" type="ORF">RHGRI_034042</name>
</gene>
<name>A0AAV6HZ00_9ERIC</name>
<dbReference type="EMBL" id="JACTNZ010000012">
    <property type="protein sequence ID" value="KAG5521682.1"/>
    <property type="molecule type" value="Genomic_DNA"/>
</dbReference>
<keyword evidence="2" id="KW-1185">Reference proteome</keyword>
<organism evidence="1 2">
    <name type="scientific">Rhododendron griersonianum</name>
    <dbReference type="NCBI Taxonomy" id="479676"/>
    <lineage>
        <taxon>Eukaryota</taxon>
        <taxon>Viridiplantae</taxon>
        <taxon>Streptophyta</taxon>
        <taxon>Embryophyta</taxon>
        <taxon>Tracheophyta</taxon>
        <taxon>Spermatophyta</taxon>
        <taxon>Magnoliopsida</taxon>
        <taxon>eudicotyledons</taxon>
        <taxon>Gunneridae</taxon>
        <taxon>Pentapetalae</taxon>
        <taxon>asterids</taxon>
        <taxon>Ericales</taxon>
        <taxon>Ericaceae</taxon>
        <taxon>Ericoideae</taxon>
        <taxon>Rhodoreae</taxon>
        <taxon>Rhododendron</taxon>
    </lineage>
</organism>